<reference evidence="1 2" key="1">
    <citation type="journal article" date="2008" name="Proc. Natl. Acad. Sci. U.S.A.">
        <title>The genome of Cyanothece 51142, a unicellular diazotrophic cyanobacterium important in the marine nitrogen cycle.</title>
        <authorList>
            <person name="Welsh E.A."/>
            <person name="Liberton M."/>
            <person name="Stoeckel J."/>
            <person name="Loh T."/>
            <person name="Elvitigala T."/>
            <person name="Wang C."/>
            <person name="Wollam A."/>
            <person name="Fulton R.S."/>
            <person name="Clifton S.W."/>
            <person name="Jacobs J.M."/>
            <person name="Aurora R."/>
            <person name="Ghosh B.K."/>
            <person name="Sherman L.A."/>
            <person name="Smith R.D."/>
            <person name="Wilson R.K."/>
            <person name="Pakrasi H.B."/>
        </authorList>
    </citation>
    <scope>NUCLEOTIDE SEQUENCE [LARGE SCALE GENOMIC DNA]</scope>
    <source>
        <strain evidence="2">ATCC 51142 / BH68</strain>
    </source>
</reference>
<name>B1WTX1_CROS5</name>
<dbReference type="KEGG" id="cyt:cce_1087"/>
<evidence type="ECO:0000313" key="2">
    <source>
        <dbReference type="Proteomes" id="UP000001203"/>
    </source>
</evidence>
<dbReference type="HOGENOM" id="CLU_177503_0_0_3"/>
<accession>B1WTX1</accession>
<sequence>MMNNQTEIKIKVPLDIAETYWNATEEERKKIEKRIAFYLKLSTLSRQESLNQLYKTMDIIGKKAQERGLTPEILESLLNEDE</sequence>
<gene>
    <name evidence="1" type="ordered locus">cce_1087</name>
</gene>
<keyword evidence="2" id="KW-1185">Reference proteome</keyword>
<proteinExistence type="predicted"/>
<dbReference type="AlphaFoldDB" id="B1WTX1"/>
<dbReference type="Proteomes" id="UP000001203">
    <property type="component" value="Chromosome circular"/>
</dbReference>
<dbReference type="OrthoDB" id="467329at2"/>
<organism evidence="1 2">
    <name type="scientific">Crocosphaera subtropica (strain ATCC 51142 / BH68)</name>
    <name type="common">Cyanothece sp. (strain ATCC 51142)</name>
    <dbReference type="NCBI Taxonomy" id="43989"/>
    <lineage>
        <taxon>Bacteria</taxon>
        <taxon>Bacillati</taxon>
        <taxon>Cyanobacteriota</taxon>
        <taxon>Cyanophyceae</taxon>
        <taxon>Oscillatoriophycideae</taxon>
        <taxon>Chroococcales</taxon>
        <taxon>Aphanothecaceae</taxon>
        <taxon>Crocosphaera</taxon>
        <taxon>Crocosphaera subtropica</taxon>
    </lineage>
</organism>
<protein>
    <submittedName>
        <fullName evidence="1">Uncharacterized protein</fullName>
    </submittedName>
</protein>
<dbReference type="STRING" id="43989.cce_1087"/>
<dbReference type="RefSeq" id="WP_009547017.1">
    <property type="nucleotide sequence ID" value="NC_010546.1"/>
</dbReference>
<dbReference type="EMBL" id="CP000806">
    <property type="protein sequence ID" value="ACB50437.1"/>
    <property type="molecule type" value="Genomic_DNA"/>
</dbReference>
<dbReference type="eggNOG" id="ENOG50337FP">
    <property type="taxonomic scope" value="Bacteria"/>
</dbReference>
<evidence type="ECO:0000313" key="1">
    <source>
        <dbReference type="EMBL" id="ACB50437.1"/>
    </source>
</evidence>